<dbReference type="InterPro" id="IPR050624">
    <property type="entry name" value="HTH-type_Tx_Regulator"/>
</dbReference>
<dbReference type="SUPFAM" id="SSF46689">
    <property type="entry name" value="Homeodomain-like"/>
    <property type="match status" value="1"/>
</dbReference>
<dbReference type="RefSeq" id="WP_052218728.1">
    <property type="nucleotide sequence ID" value="NZ_LGTE01000023.1"/>
</dbReference>
<dbReference type="PANTHER" id="PTHR43479">
    <property type="entry name" value="ACREF/ENVCD OPERON REPRESSOR-RELATED"/>
    <property type="match status" value="1"/>
</dbReference>
<dbReference type="InterPro" id="IPR036271">
    <property type="entry name" value="Tet_transcr_reg_TetR-rel_C_sf"/>
</dbReference>
<dbReference type="EMBL" id="LGTE01000023">
    <property type="protein sequence ID" value="KNZ68726.1"/>
    <property type="molecule type" value="Genomic_DNA"/>
</dbReference>
<evidence type="ECO:0000313" key="4">
    <source>
        <dbReference type="EMBL" id="KNZ68726.1"/>
    </source>
</evidence>
<dbReference type="Proteomes" id="UP000037175">
    <property type="component" value="Unassembled WGS sequence"/>
</dbReference>
<evidence type="ECO:0000256" key="2">
    <source>
        <dbReference type="PROSITE-ProRule" id="PRU00335"/>
    </source>
</evidence>
<organism evidence="4 5">
    <name type="scientific">Thermincola ferriacetica</name>
    <dbReference type="NCBI Taxonomy" id="281456"/>
    <lineage>
        <taxon>Bacteria</taxon>
        <taxon>Bacillati</taxon>
        <taxon>Bacillota</taxon>
        <taxon>Clostridia</taxon>
        <taxon>Eubacteriales</taxon>
        <taxon>Thermincolaceae</taxon>
        <taxon>Thermincola</taxon>
    </lineage>
</organism>
<dbReference type="Pfam" id="PF08359">
    <property type="entry name" value="TetR_C_4"/>
    <property type="match status" value="1"/>
</dbReference>
<reference evidence="5" key="1">
    <citation type="submission" date="2015-07" db="EMBL/GenBank/DDBJ databases">
        <title>Complete Genome of Thermincola ferriacetica strain Z-0001T.</title>
        <authorList>
            <person name="Lusk B."/>
            <person name="Badalamenti J.P."/>
            <person name="Parameswaran P."/>
            <person name="Bond D.R."/>
            <person name="Torres C.I."/>
        </authorList>
    </citation>
    <scope>NUCLEOTIDE SEQUENCE [LARGE SCALE GENOMIC DNA]</scope>
    <source>
        <strain evidence="5">Z-0001</strain>
    </source>
</reference>
<dbReference type="PANTHER" id="PTHR43479:SF20">
    <property type="entry name" value="HTH TETR-TYPE DOMAIN-CONTAINING PROTEIN"/>
    <property type="match status" value="1"/>
</dbReference>
<dbReference type="SUPFAM" id="SSF48498">
    <property type="entry name" value="Tetracyclin repressor-like, C-terminal domain"/>
    <property type="match status" value="1"/>
</dbReference>
<dbReference type="PROSITE" id="PS50977">
    <property type="entry name" value="HTH_TETR_2"/>
    <property type="match status" value="1"/>
</dbReference>
<dbReference type="AlphaFoldDB" id="A0A0L6VZT7"/>
<protein>
    <submittedName>
        <fullName evidence="4">Transcriptional regulator, TetR family</fullName>
    </submittedName>
</protein>
<keyword evidence="1 2" id="KW-0238">DNA-binding</keyword>
<dbReference type="InterPro" id="IPR001647">
    <property type="entry name" value="HTH_TetR"/>
</dbReference>
<feature type="domain" description="HTH tetR-type" evidence="3">
    <location>
        <begin position="7"/>
        <end position="67"/>
    </location>
</feature>
<dbReference type="PATRIC" id="fig|281456.6.peg.2834"/>
<feature type="DNA-binding region" description="H-T-H motif" evidence="2">
    <location>
        <begin position="30"/>
        <end position="49"/>
    </location>
</feature>
<dbReference type="PRINTS" id="PR00455">
    <property type="entry name" value="HTHTETR"/>
</dbReference>
<comment type="caution">
    <text evidence="4">The sequence shown here is derived from an EMBL/GenBank/DDBJ whole genome shotgun (WGS) entry which is preliminary data.</text>
</comment>
<accession>A0A0L6VZT7</accession>
<dbReference type="InterPro" id="IPR013570">
    <property type="entry name" value="Tscrpt_reg_YsiA_C"/>
</dbReference>
<dbReference type="Gene3D" id="1.10.357.10">
    <property type="entry name" value="Tetracycline Repressor, domain 2"/>
    <property type="match status" value="1"/>
</dbReference>
<proteinExistence type="predicted"/>
<evidence type="ECO:0000259" key="3">
    <source>
        <dbReference type="PROSITE" id="PS50977"/>
    </source>
</evidence>
<evidence type="ECO:0000256" key="1">
    <source>
        <dbReference type="ARBA" id="ARBA00023125"/>
    </source>
</evidence>
<sequence>MSKQPTEIRKKQIIKATLGIIAEKGVSGLTTAEVARRVGFSEAALFRHFPNKLQIIKATMVDVHESLLNGIQTIISQNTGPLNKLEEILKFQLTFIEENKGLPRILFSDELHLGDRELRQTIMKRHEKYLETIMSVIAEGVALGIFRGDLDIKMGAKTFFGLIQTSIFTSFMTDFDVSLLQQFEPMARFLRQCFIGRNYCA</sequence>
<evidence type="ECO:0000313" key="5">
    <source>
        <dbReference type="Proteomes" id="UP000037175"/>
    </source>
</evidence>
<dbReference type="InterPro" id="IPR009057">
    <property type="entry name" value="Homeodomain-like_sf"/>
</dbReference>
<name>A0A0L6VZT7_9FIRM</name>
<keyword evidence="5" id="KW-1185">Reference proteome</keyword>
<gene>
    <name evidence="4" type="ORF">Tfer_2721</name>
</gene>
<dbReference type="GO" id="GO:0003677">
    <property type="term" value="F:DNA binding"/>
    <property type="evidence" value="ECO:0007669"/>
    <property type="project" value="UniProtKB-UniRule"/>
</dbReference>
<dbReference type="Pfam" id="PF00440">
    <property type="entry name" value="TetR_N"/>
    <property type="match status" value="1"/>
</dbReference>